<keyword evidence="4" id="KW-0560">Oxidoreductase</keyword>
<organism evidence="7 8">
    <name type="scientific">Favolaschia claudopus</name>
    <dbReference type="NCBI Taxonomy" id="2862362"/>
    <lineage>
        <taxon>Eukaryota</taxon>
        <taxon>Fungi</taxon>
        <taxon>Dikarya</taxon>
        <taxon>Basidiomycota</taxon>
        <taxon>Agaricomycotina</taxon>
        <taxon>Agaricomycetes</taxon>
        <taxon>Agaricomycetidae</taxon>
        <taxon>Agaricales</taxon>
        <taxon>Marasmiineae</taxon>
        <taxon>Mycenaceae</taxon>
        <taxon>Favolaschia</taxon>
    </lineage>
</organism>
<evidence type="ECO:0000256" key="5">
    <source>
        <dbReference type="ARBA" id="ARBA00023033"/>
    </source>
</evidence>
<evidence type="ECO:0000256" key="2">
    <source>
        <dbReference type="ARBA" id="ARBA00022630"/>
    </source>
</evidence>
<dbReference type="GO" id="GO:0004497">
    <property type="term" value="F:monooxygenase activity"/>
    <property type="evidence" value="ECO:0007669"/>
    <property type="project" value="UniProtKB-KW"/>
</dbReference>
<dbReference type="EMBL" id="JAWWNJ010000016">
    <property type="protein sequence ID" value="KAK7039840.1"/>
    <property type="molecule type" value="Genomic_DNA"/>
</dbReference>
<comment type="caution">
    <text evidence="7">The sequence shown here is derived from an EMBL/GenBank/DDBJ whole genome shotgun (WGS) entry which is preliminary data.</text>
</comment>
<keyword evidence="2" id="KW-0285">Flavoprotein</keyword>
<dbReference type="GO" id="GO:0071949">
    <property type="term" value="F:FAD binding"/>
    <property type="evidence" value="ECO:0007669"/>
    <property type="project" value="InterPro"/>
</dbReference>
<keyword evidence="3" id="KW-0274">FAD</keyword>
<evidence type="ECO:0000256" key="3">
    <source>
        <dbReference type="ARBA" id="ARBA00022827"/>
    </source>
</evidence>
<evidence type="ECO:0000256" key="1">
    <source>
        <dbReference type="ARBA" id="ARBA00007992"/>
    </source>
</evidence>
<dbReference type="PRINTS" id="PR00420">
    <property type="entry name" value="RNGMNOXGNASE"/>
</dbReference>
<comment type="similarity">
    <text evidence="1">Belongs to the paxM FAD-dependent monooxygenase family.</text>
</comment>
<feature type="domain" description="FAD-binding" evidence="6">
    <location>
        <begin position="67"/>
        <end position="426"/>
    </location>
</feature>
<sequence>MIYCNKLAQNIRIPKSNASILRVRSALANFSCSVTKTSRRHFHDSGRIKAGIRASGVDADAAAGQLNIAVVGAGLVGLATSAMLRKAGHRITIFESSEFHAELGAGIVLPPNGSNVIRKLLPEARWPNIQAVDMRSMEMLHVSGSHIETEDLSEGWTKYPQGYYMVHRVDLHKEMMRLALAPDAMTLPPATVRLGAAIKEINFDTEHPSVTTSTGEQHKFDLVLGTDGIRSTVRKCMLGAEYDAPATQLAHYRWMIDLAEHPSLSWIVKDRASSGPLMFVGGDKVLALIGYPVRGGKLVNCSAAHLDPRDQDSVGWNVSVDRAALQEAFSDWGEKGKTLVDVAKNPGSWQLRKLPKLPTWRKGNVVILGDAAHAMFPTYGQGFAVGLEDAATLATLLPAGTKPAEVNARLSIFEQLRKPRAEYVSQMSSDAYKPPEEQGETGGFLGWLHPEFMEYDPVKEAQAALGKN</sequence>
<dbReference type="InterPro" id="IPR036188">
    <property type="entry name" value="FAD/NAD-bd_sf"/>
</dbReference>
<reference evidence="7 8" key="1">
    <citation type="journal article" date="2024" name="J Genomics">
        <title>Draft genome sequencing and assembly of Favolaschia claudopus CIRM-BRFM 2984 isolated from oak limbs.</title>
        <authorList>
            <person name="Navarro D."/>
            <person name="Drula E."/>
            <person name="Chaduli D."/>
            <person name="Cazenave R."/>
            <person name="Ahrendt S."/>
            <person name="Wang J."/>
            <person name="Lipzen A."/>
            <person name="Daum C."/>
            <person name="Barry K."/>
            <person name="Grigoriev I.V."/>
            <person name="Favel A."/>
            <person name="Rosso M.N."/>
            <person name="Martin F."/>
        </authorList>
    </citation>
    <scope>NUCLEOTIDE SEQUENCE [LARGE SCALE GENOMIC DNA]</scope>
    <source>
        <strain evidence="7 8">CIRM-BRFM 2984</strain>
    </source>
</reference>
<evidence type="ECO:0000259" key="6">
    <source>
        <dbReference type="Pfam" id="PF01494"/>
    </source>
</evidence>
<dbReference type="InterPro" id="IPR002938">
    <property type="entry name" value="FAD-bd"/>
</dbReference>
<dbReference type="PANTHER" id="PTHR13789">
    <property type="entry name" value="MONOOXYGENASE"/>
    <property type="match status" value="1"/>
</dbReference>
<dbReference type="Pfam" id="PF01494">
    <property type="entry name" value="FAD_binding_3"/>
    <property type="match status" value="1"/>
</dbReference>
<dbReference type="Gene3D" id="3.50.50.60">
    <property type="entry name" value="FAD/NAD(P)-binding domain"/>
    <property type="match status" value="1"/>
</dbReference>
<dbReference type="SUPFAM" id="SSF51905">
    <property type="entry name" value="FAD/NAD(P)-binding domain"/>
    <property type="match status" value="1"/>
</dbReference>
<protein>
    <submittedName>
        <fullName evidence="7">FAD/NAD(P)-binding domain-containing protein</fullName>
    </submittedName>
</protein>
<dbReference type="SUPFAM" id="SSF54373">
    <property type="entry name" value="FAD-linked reductases, C-terminal domain"/>
    <property type="match status" value="1"/>
</dbReference>
<evidence type="ECO:0000313" key="8">
    <source>
        <dbReference type="Proteomes" id="UP001362999"/>
    </source>
</evidence>
<keyword evidence="8" id="KW-1185">Reference proteome</keyword>
<dbReference type="PANTHER" id="PTHR13789:SF309">
    <property type="entry name" value="PUTATIVE (AFU_ORTHOLOGUE AFUA_6G14510)-RELATED"/>
    <property type="match status" value="1"/>
</dbReference>
<dbReference type="Proteomes" id="UP001362999">
    <property type="component" value="Unassembled WGS sequence"/>
</dbReference>
<proteinExistence type="inferred from homology"/>
<evidence type="ECO:0000256" key="4">
    <source>
        <dbReference type="ARBA" id="ARBA00023002"/>
    </source>
</evidence>
<gene>
    <name evidence="7" type="ORF">R3P38DRAFT_2902143</name>
</gene>
<evidence type="ECO:0000313" key="7">
    <source>
        <dbReference type="EMBL" id="KAK7039840.1"/>
    </source>
</evidence>
<dbReference type="InterPro" id="IPR050493">
    <property type="entry name" value="FAD-dep_Monooxygenase_BioMet"/>
</dbReference>
<dbReference type="AlphaFoldDB" id="A0AAW0CLX6"/>
<accession>A0AAW0CLX6</accession>
<name>A0AAW0CLX6_9AGAR</name>
<keyword evidence="5" id="KW-0503">Monooxygenase</keyword>